<feature type="domain" description="Pyrrolo-quinoline quinone repeat" evidence="5">
    <location>
        <begin position="32"/>
        <end position="380"/>
    </location>
</feature>
<evidence type="ECO:0000256" key="4">
    <source>
        <dbReference type="SAM" id="SignalP"/>
    </source>
</evidence>
<dbReference type="AlphaFoldDB" id="A0ABD1G673"/>
<dbReference type="PANTHER" id="PTHR32303:SF10">
    <property type="entry name" value="OUTER MEMBRANE PROTEIN ASSEMBLY FACTOR BAMB"/>
    <property type="match status" value="1"/>
</dbReference>
<keyword evidence="3" id="KW-0560">Oxidoreductase</keyword>
<comment type="caution">
    <text evidence="6">The sequence shown here is derived from an EMBL/GenBank/DDBJ whole genome shotgun (WGS) entry which is preliminary data.</text>
</comment>
<dbReference type="SMART" id="SM00564">
    <property type="entry name" value="PQQ"/>
    <property type="match status" value="6"/>
</dbReference>
<evidence type="ECO:0000256" key="1">
    <source>
        <dbReference type="ARBA" id="ARBA00001931"/>
    </source>
</evidence>
<comment type="cofactor">
    <cofactor evidence="1">
        <name>pyrroloquinoline quinone</name>
        <dbReference type="ChEBI" id="CHEBI:58442"/>
    </cofactor>
</comment>
<accession>A0ABD1G673</accession>
<keyword evidence="4" id="KW-0732">Signal</keyword>
<reference evidence="6 7" key="1">
    <citation type="submission" date="2024-06" db="EMBL/GenBank/DDBJ databases">
        <title>A chromosome level genome sequence of Diviner's sage (Salvia divinorum).</title>
        <authorList>
            <person name="Ford S.A."/>
            <person name="Ro D.-K."/>
            <person name="Ness R.W."/>
            <person name="Phillips M.A."/>
        </authorList>
    </citation>
    <scope>NUCLEOTIDE SEQUENCE [LARGE SCALE GENOMIC DNA]</scope>
    <source>
        <strain evidence="6">SAF-2024a</strain>
        <tissue evidence="6">Leaf</tissue>
    </source>
</reference>
<feature type="chain" id="PRO_5044770269" evidence="4">
    <location>
        <begin position="25"/>
        <end position="526"/>
    </location>
</feature>
<evidence type="ECO:0000259" key="5">
    <source>
        <dbReference type="Pfam" id="PF01011"/>
    </source>
</evidence>
<dbReference type="InterPro" id="IPR002372">
    <property type="entry name" value="PQQ_rpt_dom"/>
</dbReference>
<protein>
    <submittedName>
        <fullName evidence="6">Polyvinylalcohol dehydrogenase-like</fullName>
    </submittedName>
</protein>
<organism evidence="6 7">
    <name type="scientific">Salvia divinorum</name>
    <name type="common">Maria pastora</name>
    <name type="synonym">Diviner's sage</name>
    <dbReference type="NCBI Taxonomy" id="28513"/>
    <lineage>
        <taxon>Eukaryota</taxon>
        <taxon>Viridiplantae</taxon>
        <taxon>Streptophyta</taxon>
        <taxon>Embryophyta</taxon>
        <taxon>Tracheophyta</taxon>
        <taxon>Spermatophyta</taxon>
        <taxon>Magnoliopsida</taxon>
        <taxon>eudicotyledons</taxon>
        <taxon>Gunneridae</taxon>
        <taxon>Pentapetalae</taxon>
        <taxon>asterids</taxon>
        <taxon>lamiids</taxon>
        <taxon>Lamiales</taxon>
        <taxon>Lamiaceae</taxon>
        <taxon>Nepetoideae</taxon>
        <taxon>Mentheae</taxon>
        <taxon>Salviinae</taxon>
        <taxon>Salvia</taxon>
        <taxon>Salvia subgen. Calosphace</taxon>
    </lineage>
</organism>
<dbReference type="InterPro" id="IPR011047">
    <property type="entry name" value="Quinoprotein_ADH-like_sf"/>
</dbReference>
<evidence type="ECO:0000313" key="7">
    <source>
        <dbReference type="Proteomes" id="UP001567538"/>
    </source>
</evidence>
<evidence type="ECO:0000256" key="2">
    <source>
        <dbReference type="ARBA" id="ARBA00008156"/>
    </source>
</evidence>
<dbReference type="PANTHER" id="PTHR32303">
    <property type="entry name" value="QUINOPROTEIN ALCOHOL DEHYDROGENASE (CYTOCHROME C)"/>
    <property type="match status" value="1"/>
</dbReference>
<evidence type="ECO:0000256" key="3">
    <source>
        <dbReference type="ARBA" id="ARBA00023002"/>
    </source>
</evidence>
<dbReference type="SUPFAM" id="SSF50998">
    <property type="entry name" value="Quinoprotein alcohol dehydrogenase-like"/>
    <property type="match status" value="1"/>
</dbReference>
<proteinExistence type="inferred from homology"/>
<feature type="signal peptide" evidence="4">
    <location>
        <begin position="1"/>
        <end position="24"/>
    </location>
</feature>
<dbReference type="Proteomes" id="UP001567538">
    <property type="component" value="Unassembled WGS sequence"/>
</dbReference>
<gene>
    <name evidence="6" type="ORF">AAHA92_27390</name>
</gene>
<dbReference type="Gene3D" id="2.140.10.10">
    <property type="entry name" value="Quinoprotein alcohol dehydrogenase-like superfamily"/>
    <property type="match status" value="1"/>
</dbReference>
<keyword evidence="7" id="KW-1185">Reference proteome</keyword>
<dbReference type="EMBL" id="JBEAFC010000010">
    <property type="protein sequence ID" value="KAL1538674.1"/>
    <property type="molecule type" value="Genomic_DNA"/>
</dbReference>
<comment type="similarity">
    <text evidence="2">Belongs to the bacterial PQQ dehydrogenase family.</text>
</comment>
<name>A0ABD1G673_SALDI</name>
<dbReference type="GO" id="GO:0016491">
    <property type="term" value="F:oxidoreductase activity"/>
    <property type="evidence" value="ECO:0007669"/>
    <property type="project" value="UniProtKB-KW"/>
</dbReference>
<evidence type="ECO:0000313" key="6">
    <source>
        <dbReference type="EMBL" id="KAL1538674.1"/>
    </source>
</evidence>
<dbReference type="InterPro" id="IPR018391">
    <property type="entry name" value="PQQ_b-propeller_rpt"/>
</dbReference>
<sequence>MAHNNHRTLLISVISLLQCAISLQSSLPAENWVNHGGDISNNRYAEGEKKISPSTAARLRLKWKFYAGHDITATPAVYDGVLYFPTWDGHIFAVRQLDGSLVWKKNLQRLTGLSSTSFNSTTLLARATPAVAGDKLIVAIYGPAYVIAVRRATGELVWKRQLDKHPASLITMSGTYYNRAFYVGVSSLEEASSIENCCTFRGSFAKLDVKTGSILWQTYMLPDNNGRRGDYAGAAIWGSSPSIDKQRNHVYIATGNLYSVPQSVEDCQVKQDNQTVPTQPQQCIAPDIHYDSILALDLGSGQIRWFRQLGGYDVWFLACSDPSTPNCPQGPNPDADFGEAPMMLTVNTNGTRKDMVVAVQKSGYAWALDRGNGNILWSTEAGPGGVGGGGIWGAATDTWRVYTNIANSNQRNFTLAPSKNVTTGGGWVAMEAGRGKVLWSTALPDEASASGPVTIANGVMFAGSTYGTGPVYAVDATSGEILWSYVTGASVYGGFAVSRGCAFVGHGYRRIPSFTAGSFLFAFCIT</sequence>
<dbReference type="Pfam" id="PF01011">
    <property type="entry name" value="PQQ"/>
    <property type="match status" value="1"/>
</dbReference>